<accession>K0TRI0</accession>
<protein>
    <recommendedName>
        <fullName evidence="1">Rad60/SUMO-like domain-containing protein</fullName>
    </recommendedName>
</protein>
<name>K0TRI0_THAOC</name>
<organism evidence="2 3">
    <name type="scientific">Thalassiosira oceanica</name>
    <name type="common">Marine diatom</name>
    <dbReference type="NCBI Taxonomy" id="159749"/>
    <lineage>
        <taxon>Eukaryota</taxon>
        <taxon>Sar</taxon>
        <taxon>Stramenopiles</taxon>
        <taxon>Ochrophyta</taxon>
        <taxon>Bacillariophyta</taxon>
        <taxon>Coscinodiscophyceae</taxon>
        <taxon>Thalassiosirophycidae</taxon>
        <taxon>Thalassiosirales</taxon>
        <taxon>Thalassiosiraceae</taxon>
        <taxon>Thalassiosira</taxon>
    </lineage>
</organism>
<proteinExistence type="predicted"/>
<dbReference type="eggNOG" id="KOG1769">
    <property type="taxonomic scope" value="Eukaryota"/>
</dbReference>
<dbReference type="SUPFAM" id="SSF54236">
    <property type="entry name" value="Ubiquitin-like"/>
    <property type="match status" value="1"/>
</dbReference>
<dbReference type="InterPro" id="IPR029071">
    <property type="entry name" value="Ubiquitin-like_domsf"/>
</dbReference>
<dbReference type="EMBL" id="AGNL01000345">
    <property type="protein sequence ID" value="EJK77832.1"/>
    <property type="molecule type" value="Genomic_DNA"/>
</dbReference>
<dbReference type="InterPro" id="IPR022617">
    <property type="entry name" value="Rad60/SUMO-like_dom"/>
</dbReference>
<dbReference type="PANTHER" id="PTHR10562">
    <property type="entry name" value="SMALL UBIQUITIN-RELATED MODIFIER"/>
    <property type="match status" value="1"/>
</dbReference>
<evidence type="ECO:0000313" key="3">
    <source>
        <dbReference type="Proteomes" id="UP000266841"/>
    </source>
</evidence>
<dbReference type="Pfam" id="PF11976">
    <property type="entry name" value="Rad60-SLD"/>
    <property type="match status" value="1"/>
</dbReference>
<sequence length="139" mass="16019">MWHQHILDVVNYCHDMMMLCGRVIGHNPDGAIAGKVERDEATKKALEQRFPEYERDIWGHEMLITIRVKDQTGEVTLFKMKRTTKMGKIFAVIAARKGCCSQILRFLLGWERIDPDLTPAELELEDNDQIDVFLAQNGC</sequence>
<evidence type="ECO:0000313" key="2">
    <source>
        <dbReference type="EMBL" id="EJK77832.1"/>
    </source>
</evidence>
<dbReference type="Gene3D" id="3.10.20.90">
    <property type="entry name" value="Phosphatidylinositol 3-kinase Catalytic Subunit, Chain A, domain 1"/>
    <property type="match status" value="1"/>
</dbReference>
<reference evidence="2 3" key="1">
    <citation type="journal article" date="2012" name="Genome Biol.">
        <title>Genome and low-iron response of an oceanic diatom adapted to chronic iron limitation.</title>
        <authorList>
            <person name="Lommer M."/>
            <person name="Specht M."/>
            <person name="Roy A.S."/>
            <person name="Kraemer L."/>
            <person name="Andreson R."/>
            <person name="Gutowska M.A."/>
            <person name="Wolf J."/>
            <person name="Bergner S.V."/>
            <person name="Schilhabel M.B."/>
            <person name="Klostermeier U.C."/>
            <person name="Beiko R.G."/>
            <person name="Rosenstiel P."/>
            <person name="Hippler M."/>
            <person name="Laroche J."/>
        </authorList>
    </citation>
    <scope>NUCLEOTIDE SEQUENCE [LARGE SCALE GENOMIC DNA]</scope>
    <source>
        <strain evidence="2 3">CCMP1005</strain>
    </source>
</reference>
<comment type="caution">
    <text evidence="2">The sequence shown here is derived from an EMBL/GenBank/DDBJ whole genome shotgun (WGS) entry which is preliminary data.</text>
</comment>
<feature type="domain" description="Rad60/SUMO-like" evidence="1">
    <location>
        <begin position="64"/>
        <end position="133"/>
    </location>
</feature>
<evidence type="ECO:0000259" key="1">
    <source>
        <dbReference type="Pfam" id="PF11976"/>
    </source>
</evidence>
<keyword evidence="3" id="KW-1185">Reference proteome</keyword>
<dbReference type="Proteomes" id="UP000266841">
    <property type="component" value="Unassembled WGS sequence"/>
</dbReference>
<dbReference type="AlphaFoldDB" id="K0TRI0"/>
<dbReference type="OrthoDB" id="442921at2759"/>
<gene>
    <name evidence="2" type="ORF">THAOC_00308</name>
</gene>